<sequence>MSLSPNKRKRSASSDAKQQPSMSRVRLKDVVSPESESSAGPSEYFYSPGARTPTRDETFYLEDGSCILLVDNTLFNVHRTILSKDGSLFSTLLSLPQGQVDVEGRSDERPIVLLGDSAEEFRHFLPPELKAISSTEADVDALVDIARVSNKYAFKSLETWALDAVHDFVTRKPSPSSPPFLPPTSIALPPTDPDPGKVDADPNNARSTALLSRLIQTAHMCHHDRLLESMILLMKPLMVASLQYAHLAMRLADELNIRALRGCAYLEVMHKTSLASPVGTDTTPRPAAATLPLTPAQQLRLLAGYYRLTRTWETLRATAPHFEHASACGATWHQAGCSQSFNEFWREKTRGDGVLALGMADVIGRLRQIQRDFDRWGTAAYMHHDCRMSARKSIVEAGKKIEETLPDYFSERLLE</sequence>
<keyword evidence="3" id="KW-1185">Reference proteome</keyword>
<dbReference type="Proteomes" id="UP000320762">
    <property type="component" value="Unassembled WGS sequence"/>
</dbReference>
<feature type="region of interest" description="Disordered" evidence="1">
    <location>
        <begin position="173"/>
        <end position="198"/>
    </location>
</feature>
<evidence type="ECO:0000256" key="1">
    <source>
        <dbReference type="SAM" id="MobiDB-lite"/>
    </source>
</evidence>
<dbReference type="EMBL" id="VDMD01000021">
    <property type="protein sequence ID" value="TRM60617.1"/>
    <property type="molecule type" value="Genomic_DNA"/>
</dbReference>
<comment type="caution">
    <text evidence="2">The sequence shown here is derived from an EMBL/GenBank/DDBJ whole genome shotgun (WGS) entry which is preliminary data.</text>
</comment>
<feature type="compositionally biased region" description="Polar residues" evidence="1">
    <location>
        <begin position="13"/>
        <end position="22"/>
    </location>
</feature>
<feature type="compositionally biased region" description="Low complexity" evidence="1">
    <location>
        <begin position="32"/>
        <end position="43"/>
    </location>
</feature>
<accession>A0A550C743</accession>
<reference evidence="2 3" key="1">
    <citation type="journal article" date="2019" name="New Phytol.">
        <title>Comparative genomics reveals unique wood-decay strategies and fruiting body development in the Schizophyllaceae.</title>
        <authorList>
            <person name="Almasi E."/>
            <person name="Sahu N."/>
            <person name="Krizsan K."/>
            <person name="Balint B."/>
            <person name="Kovacs G.M."/>
            <person name="Kiss B."/>
            <person name="Cseklye J."/>
            <person name="Drula E."/>
            <person name="Henrissat B."/>
            <person name="Nagy I."/>
            <person name="Chovatia M."/>
            <person name="Adam C."/>
            <person name="LaButti K."/>
            <person name="Lipzen A."/>
            <person name="Riley R."/>
            <person name="Grigoriev I.V."/>
            <person name="Nagy L.G."/>
        </authorList>
    </citation>
    <scope>NUCLEOTIDE SEQUENCE [LARGE SCALE GENOMIC DNA]</scope>
    <source>
        <strain evidence="2 3">NL-1724</strain>
    </source>
</reference>
<evidence type="ECO:0000313" key="2">
    <source>
        <dbReference type="EMBL" id="TRM60617.1"/>
    </source>
</evidence>
<proteinExistence type="predicted"/>
<gene>
    <name evidence="2" type="ORF">BD626DRAFT_549597</name>
</gene>
<dbReference type="STRING" id="97359.A0A550C743"/>
<protein>
    <recommendedName>
        <fullName evidence="4">BTB domain-containing protein</fullName>
    </recommendedName>
</protein>
<feature type="region of interest" description="Disordered" evidence="1">
    <location>
        <begin position="1"/>
        <end position="49"/>
    </location>
</feature>
<dbReference type="AlphaFoldDB" id="A0A550C743"/>
<evidence type="ECO:0000313" key="3">
    <source>
        <dbReference type="Proteomes" id="UP000320762"/>
    </source>
</evidence>
<evidence type="ECO:0008006" key="4">
    <source>
        <dbReference type="Google" id="ProtNLM"/>
    </source>
</evidence>
<feature type="compositionally biased region" description="Basic residues" evidence="1">
    <location>
        <begin position="1"/>
        <end position="11"/>
    </location>
</feature>
<name>A0A550C743_9AGAR</name>
<organism evidence="2 3">
    <name type="scientific">Schizophyllum amplum</name>
    <dbReference type="NCBI Taxonomy" id="97359"/>
    <lineage>
        <taxon>Eukaryota</taxon>
        <taxon>Fungi</taxon>
        <taxon>Dikarya</taxon>
        <taxon>Basidiomycota</taxon>
        <taxon>Agaricomycotina</taxon>
        <taxon>Agaricomycetes</taxon>
        <taxon>Agaricomycetidae</taxon>
        <taxon>Agaricales</taxon>
        <taxon>Schizophyllaceae</taxon>
        <taxon>Schizophyllum</taxon>
    </lineage>
</organism>
<dbReference type="OrthoDB" id="8117402at2759"/>